<dbReference type="Proteomes" id="UP000886818">
    <property type="component" value="Chromosome"/>
</dbReference>
<dbReference type="Pfam" id="PF05209">
    <property type="entry name" value="MinC_N"/>
    <property type="match status" value="1"/>
</dbReference>
<evidence type="ECO:0000256" key="1">
    <source>
        <dbReference type="ARBA" id="ARBA00046874"/>
    </source>
</evidence>
<gene>
    <name evidence="2 5" type="primary">minC</name>
    <name evidence="5" type="ORF">KVH43_10355</name>
</gene>
<keyword evidence="2" id="KW-0717">Septation</keyword>
<dbReference type="HAMAP" id="MF_00267">
    <property type="entry name" value="MinC"/>
    <property type="match status" value="1"/>
</dbReference>
<organism evidence="5 6">
    <name type="scientific">Crassaminicella indica</name>
    <dbReference type="NCBI Taxonomy" id="2855394"/>
    <lineage>
        <taxon>Bacteria</taxon>
        <taxon>Bacillati</taxon>
        <taxon>Bacillota</taxon>
        <taxon>Clostridia</taxon>
        <taxon>Eubacteriales</taxon>
        <taxon>Clostridiaceae</taxon>
        <taxon>Crassaminicella</taxon>
    </lineage>
</organism>
<accession>A0ABX8R9P1</accession>
<dbReference type="InterPro" id="IPR007874">
    <property type="entry name" value="MinC_N"/>
</dbReference>
<evidence type="ECO:0000259" key="3">
    <source>
        <dbReference type="Pfam" id="PF03775"/>
    </source>
</evidence>
<feature type="domain" description="Septum formation inhibitor MinC N-terminal" evidence="4">
    <location>
        <begin position="7"/>
        <end position="75"/>
    </location>
</feature>
<dbReference type="NCBIfam" id="TIGR01222">
    <property type="entry name" value="minC"/>
    <property type="match status" value="1"/>
</dbReference>
<dbReference type="PANTHER" id="PTHR34108:SF1">
    <property type="entry name" value="SEPTUM SITE-DETERMINING PROTEIN MINC"/>
    <property type="match status" value="1"/>
</dbReference>
<sequence>MYEENCVAFKGSKEGISIYFKRDSDYAKLKEQLIIKLESAKRFFKGAKVISIQGKILTDEERNEIKEIIHSRFGMIMVEKDEEIKKNEIKESKKVFEGIKEGNTKFVRATIRSGQSIKFKGNVVIIGDVNPGAEVVAEGNILVMGALRGLAHAGSSGNEKAFVAAFSLQPTQLRISNVISRSPDNELIKPMGPELACIKQGVVVIEPYLPNK</sequence>
<keyword evidence="6" id="KW-1185">Reference proteome</keyword>
<dbReference type="InterPro" id="IPR013033">
    <property type="entry name" value="MinC"/>
</dbReference>
<dbReference type="PANTHER" id="PTHR34108">
    <property type="entry name" value="SEPTUM SITE-DETERMINING PROTEIN MINC"/>
    <property type="match status" value="1"/>
</dbReference>
<dbReference type="Pfam" id="PF03775">
    <property type="entry name" value="MinC_C"/>
    <property type="match status" value="1"/>
</dbReference>
<comment type="subunit">
    <text evidence="1 2">Interacts with MinD and FtsZ.</text>
</comment>
<evidence type="ECO:0000256" key="2">
    <source>
        <dbReference type="HAMAP-Rule" id="MF_00267"/>
    </source>
</evidence>
<keyword evidence="2" id="KW-0131">Cell cycle</keyword>
<protein>
    <recommendedName>
        <fullName evidence="2">Probable septum site-determining protein MinC</fullName>
    </recommendedName>
</protein>
<comment type="function">
    <text evidence="2">Cell division inhibitor that blocks the formation of polar Z ring septums. Rapidly oscillates between the poles of the cell to destabilize FtsZ filaments that have formed before they mature into polar Z rings. Prevents FtsZ polymerization.</text>
</comment>
<dbReference type="InterPro" id="IPR005526">
    <property type="entry name" value="Septum_form_inhib_MinC_C"/>
</dbReference>
<dbReference type="RefSeq" id="WP_218282457.1">
    <property type="nucleotide sequence ID" value="NZ_CP078093.1"/>
</dbReference>
<proteinExistence type="inferred from homology"/>
<evidence type="ECO:0000259" key="4">
    <source>
        <dbReference type="Pfam" id="PF05209"/>
    </source>
</evidence>
<feature type="domain" description="Septum formation inhibitor MinC C-terminal" evidence="3">
    <location>
        <begin position="106"/>
        <end position="205"/>
    </location>
</feature>
<dbReference type="EMBL" id="CP078093">
    <property type="protein sequence ID" value="QXM05759.1"/>
    <property type="molecule type" value="Genomic_DNA"/>
</dbReference>
<evidence type="ECO:0000313" key="5">
    <source>
        <dbReference type="EMBL" id="QXM05759.1"/>
    </source>
</evidence>
<keyword evidence="2" id="KW-0132">Cell division</keyword>
<evidence type="ECO:0000313" key="6">
    <source>
        <dbReference type="Proteomes" id="UP000886818"/>
    </source>
</evidence>
<name>A0ABX8R9P1_9CLOT</name>
<comment type="similarity">
    <text evidence="2">Belongs to the MinC family.</text>
</comment>
<reference evidence="5" key="1">
    <citation type="submission" date="2021-07" db="EMBL/GenBank/DDBJ databases">
        <title>Complete genome sequence of Crassaminicella sp. 143-21, isolated from a deep-sea hydrothermal vent.</title>
        <authorList>
            <person name="Li X."/>
        </authorList>
    </citation>
    <scope>NUCLEOTIDE SEQUENCE</scope>
    <source>
        <strain evidence="5">143-21</strain>
    </source>
</reference>